<feature type="transmembrane region" description="Helical" evidence="6">
    <location>
        <begin position="32"/>
        <end position="50"/>
    </location>
</feature>
<keyword evidence="5 6" id="KW-0472">Membrane</keyword>
<evidence type="ECO:0000256" key="1">
    <source>
        <dbReference type="ARBA" id="ARBA00004141"/>
    </source>
</evidence>
<evidence type="ECO:0000256" key="6">
    <source>
        <dbReference type="SAM" id="Phobius"/>
    </source>
</evidence>
<dbReference type="Pfam" id="PF01594">
    <property type="entry name" value="AI-2E_transport"/>
    <property type="match status" value="1"/>
</dbReference>
<sequence length="368" mass="42239">MYKRHFMQLFRLGTVVIAGFAIYWFIRITIPYIYPFLAALFFAVLLLPIVDFLEKKWKFPRIFAVCLTFFHLISLAIGGFIFIIVEIYHGTVYLADKIPGYFQNLITLMEEIFQSRIIPAYEKGLKLFLTLDSDQQTAIRNQLTRITESISQTGADMLESFLSYLPELVSFIPNSFTITIFIFLATFIILLDWHRLQANIKPFVPDRFLQSVHESWSHLKTAVLHYAKAQLILVIITGLLTYFGLVIIGVRHAFTISLFAMAIDLIPLIGTGFIFIPWILYLFFSGNYGFTIALIILYMILVIVRQVLEPKIISANLGMHPLLALAGYFIGIQLWGVMGVLLAPVLLLLLLVFYQAGVLRWVWNYIKG</sequence>
<dbReference type="NCBIfam" id="TIGR02872">
    <property type="entry name" value="spore_ytvI"/>
    <property type="match status" value="1"/>
</dbReference>
<dbReference type="RefSeq" id="WP_188391844.1">
    <property type="nucleotide sequence ID" value="NZ_BMEV01000024.1"/>
</dbReference>
<proteinExistence type="inferred from homology"/>
<reference evidence="7" key="2">
    <citation type="submission" date="2020-09" db="EMBL/GenBank/DDBJ databases">
        <authorList>
            <person name="Sun Q."/>
            <person name="Zhou Y."/>
        </authorList>
    </citation>
    <scope>NUCLEOTIDE SEQUENCE</scope>
    <source>
        <strain evidence="7">CGMCC 1.12360</strain>
    </source>
</reference>
<feature type="transmembrane region" description="Helical" evidence="6">
    <location>
        <begin position="288"/>
        <end position="308"/>
    </location>
</feature>
<keyword evidence="4 6" id="KW-1133">Transmembrane helix</keyword>
<dbReference type="GO" id="GO:0055085">
    <property type="term" value="P:transmembrane transport"/>
    <property type="evidence" value="ECO:0007669"/>
    <property type="project" value="TreeGrafter"/>
</dbReference>
<feature type="transmembrane region" description="Helical" evidence="6">
    <location>
        <begin position="328"/>
        <end position="354"/>
    </location>
</feature>
<dbReference type="InterPro" id="IPR002549">
    <property type="entry name" value="AI-2E-like"/>
</dbReference>
<dbReference type="EMBL" id="BMEV01000024">
    <property type="protein sequence ID" value="GGH75652.1"/>
    <property type="molecule type" value="Genomic_DNA"/>
</dbReference>
<comment type="caution">
    <text evidence="7">The sequence shown here is derived from an EMBL/GenBank/DDBJ whole genome shotgun (WGS) entry which is preliminary data.</text>
</comment>
<organism evidence="7 8">
    <name type="scientific">Compostibacillus humi</name>
    <dbReference type="NCBI Taxonomy" id="1245525"/>
    <lineage>
        <taxon>Bacteria</taxon>
        <taxon>Bacillati</taxon>
        <taxon>Bacillota</taxon>
        <taxon>Bacilli</taxon>
        <taxon>Bacillales</taxon>
        <taxon>Bacillaceae</taxon>
        <taxon>Compostibacillus</taxon>
    </lineage>
</organism>
<dbReference type="Proteomes" id="UP000602050">
    <property type="component" value="Unassembled WGS sequence"/>
</dbReference>
<accession>A0A8J2ZT53</accession>
<feature type="transmembrane region" description="Helical" evidence="6">
    <location>
        <begin position="62"/>
        <end position="85"/>
    </location>
</feature>
<name>A0A8J2ZT53_9BACI</name>
<gene>
    <name evidence="7" type="ORF">GCM10010978_15740</name>
</gene>
<feature type="transmembrane region" description="Helical" evidence="6">
    <location>
        <begin position="9"/>
        <end position="26"/>
    </location>
</feature>
<dbReference type="PANTHER" id="PTHR21716">
    <property type="entry name" value="TRANSMEMBRANE PROTEIN"/>
    <property type="match status" value="1"/>
</dbReference>
<evidence type="ECO:0000256" key="4">
    <source>
        <dbReference type="ARBA" id="ARBA00022989"/>
    </source>
</evidence>
<feature type="transmembrane region" description="Helical" evidence="6">
    <location>
        <begin position="171"/>
        <end position="191"/>
    </location>
</feature>
<comment type="subcellular location">
    <subcellularLocation>
        <location evidence="1">Membrane</location>
        <topology evidence="1">Multi-pass membrane protein</topology>
    </subcellularLocation>
</comment>
<evidence type="ECO:0000256" key="2">
    <source>
        <dbReference type="ARBA" id="ARBA00009773"/>
    </source>
</evidence>
<comment type="similarity">
    <text evidence="2">Belongs to the autoinducer-2 exporter (AI-2E) (TC 2.A.86) family.</text>
</comment>
<evidence type="ECO:0000313" key="7">
    <source>
        <dbReference type="EMBL" id="GGH75652.1"/>
    </source>
</evidence>
<feature type="transmembrane region" description="Helical" evidence="6">
    <location>
        <begin position="256"/>
        <end position="281"/>
    </location>
</feature>
<dbReference type="AlphaFoldDB" id="A0A8J2ZT53"/>
<evidence type="ECO:0000256" key="3">
    <source>
        <dbReference type="ARBA" id="ARBA00022692"/>
    </source>
</evidence>
<protein>
    <submittedName>
        <fullName evidence="7">Permease</fullName>
    </submittedName>
</protein>
<evidence type="ECO:0000313" key="8">
    <source>
        <dbReference type="Proteomes" id="UP000602050"/>
    </source>
</evidence>
<keyword evidence="3 6" id="KW-0812">Transmembrane</keyword>
<dbReference type="GO" id="GO:0016020">
    <property type="term" value="C:membrane"/>
    <property type="evidence" value="ECO:0007669"/>
    <property type="project" value="UniProtKB-SubCell"/>
</dbReference>
<dbReference type="PANTHER" id="PTHR21716:SF68">
    <property type="entry name" value="TRANSPORT PROTEIN YTVI-RELATED"/>
    <property type="match status" value="1"/>
</dbReference>
<evidence type="ECO:0000256" key="5">
    <source>
        <dbReference type="ARBA" id="ARBA00023136"/>
    </source>
</evidence>
<keyword evidence="8" id="KW-1185">Reference proteome</keyword>
<reference evidence="7" key="1">
    <citation type="journal article" date="2014" name="Int. J. Syst. Evol. Microbiol.">
        <title>Complete genome sequence of Corynebacterium casei LMG S-19264T (=DSM 44701T), isolated from a smear-ripened cheese.</title>
        <authorList>
            <consortium name="US DOE Joint Genome Institute (JGI-PGF)"/>
            <person name="Walter F."/>
            <person name="Albersmeier A."/>
            <person name="Kalinowski J."/>
            <person name="Ruckert C."/>
        </authorList>
    </citation>
    <scope>NUCLEOTIDE SEQUENCE</scope>
    <source>
        <strain evidence="7">CGMCC 1.12360</strain>
    </source>
</reference>
<feature type="transmembrane region" description="Helical" evidence="6">
    <location>
        <begin position="231"/>
        <end position="250"/>
    </location>
</feature>
<dbReference type="InterPro" id="IPR014227">
    <property type="entry name" value="YtvI-like"/>
</dbReference>